<dbReference type="AlphaFoldDB" id="S0EN40"/>
<keyword evidence="2" id="KW-1185">Reference proteome</keyword>
<dbReference type="Proteomes" id="UP000016800">
    <property type="component" value="Chromosome IX"/>
</dbReference>
<evidence type="ECO:0000313" key="1">
    <source>
        <dbReference type="EMBL" id="CCT73873.1"/>
    </source>
</evidence>
<protein>
    <submittedName>
        <fullName evidence="1">Uncharacterized protein</fullName>
    </submittedName>
</protein>
<dbReference type="VEuPathDB" id="FungiDB:FFUJ_09301"/>
<dbReference type="EMBL" id="HF679031">
    <property type="protein sequence ID" value="CCT73873.1"/>
    <property type="molecule type" value="Genomic_DNA"/>
</dbReference>
<gene>
    <name evidence="1" type="ORF">FFUJ_09301</name>
</gene>
<evidence type="ECO:0000313" key="2">
    <source>
        <dbReference type="Proteomes" id="UP000016800"/>
    </source>
</evidence>
<dbReference type="HOGENOM" id="CLU_158100_0_0_1"/>
<reference evidence="2" key="1">
    <citation type="journal article" date="2013" name="PLoS Pathog.">
        <title>Deciphering the cryptic genome: genome-wide analyses of the rice pathogen Fusarium fujikuroi reveal complex regulation of secondary metabolism and novel metabolites.</title>
        <authorList>
            <person name="Wiemann P."/>
            <person name="Sieber C.M."/>
            <person name="von Bargen K.W."/>
            <person name="Studt L."/>
            <person name="Niehaus E.M."/>
            <person name="Espino J.J."/>
            <person name="Huss K."/>
            <person name="Michielse C.B."/>
            <person name="Albermann S."/>
            <person name="Wagner D."/>
            <person name="Bergner S.V."/>
            <person name="Connolly L.R."/>
            <person name="Fischer A."/>
            <person name="Reuter G."/>
            <person name="Kleigrewe K."/>
            <person name="Bald T."/>
            <person name="Wingfield B.D."/>
            <person name="Ophir R."/>
            <person name="Freeman S."/>
            <person name="Hippler M."/>
            <person name="Smith K.M."/>
            <person name="Brown D.W."/>
            <person name="Proctor R.H."/>
            <person name="Munsterkotter M."/>
            <person name="Freitag M."/>
            <person name="Humpf H.U."/>
            <person name="Guldener U."/>
            <person name="Tudzynski B."/>
        </authorList>
    </citation>
    <scope>NUCLEOTIDE SEQUENCE [LARGE SCALE GENOMIC DNA]</scope>
    <source>
        <strain evidence="2">CBS 195.34 / IMI 58289 / NRRL A-6831</strain>
    </source>
</reference>
<name>S0EN40_GIBF5</name>
<sequence>MQCKSKPFTFNHADISTPDINEVMWSTILDQHQSRADPMFANLVVVGNAFSSLNHQAEADRRMLINNDNEKLKSLQQHHPEHLVFLTTKHKSKIGRHQKYANMSQRGTSIESRLGVDPIRLSGNWTAFVVIR</sequence>
<accession>S0EN40</accession>
<proteinExistence type="predicted"/>
<dbReference type="GeneID" id="35402770"/>
<organism evidence="1 2">
    <name type="scientific">Gibberella fujikuroi (strain CBS 195.34 / IMI 58289 / NRRL A-6831)</name>
    <name type="common">Bakanae and foot rot disease fungus</name>
    <name type="synonym">Fusarium fujikuroi</name>
    <dbReference type="NCBI Taxonomy" id="1279085"/>
    <lineage>
        <taxon>Eukaryota</taxon>
        <taxon>Fungi</taxon>
        <taxon>Dikarya</taxon>
        <taxon>Ascomycota</taxon>
        <taxon>Pezizomycotina</taxon>
        <taxon>Sordariomycetes</taxon>
        <taxon>Hypocreomycetidae</taxon>
        <taxon>Hypocreales</taxon>
        <taxon>Nectriaceae</taxon>
        <taxon>Fusarium</taxon>
        <taxon>Fusarium fujikuroi species complex</taxon>
    </lineage>
</organism>
<dbReference type="RefSeq" id="XP_023435951.1">
    <property type="nucleotide sequence ID" value="XM_023568812.1"/>
</dbReference>